<feature type="domain" description="CREG-like beta-barrel" evidence="2">
    <location>
        <begin position="158"/>
        <end position="302"/>
    </location>
</feature>
<comment type="caution">
    <text evidence="3">The sequence shown here is derived from an EMBL/GenBank/DDBJ whole genome shotgun (WGS) entry which is preliminary data.</text>
</comment>
<keyword evidence="4" id="KW-1185">Reference proteome</keyword>
<dbReference type="AlphaFoldDB" id="A0A0K9NPW0"/>
<dbReference type="PANTHER" id="PTHR13343:SF29">
    <property type="entry name" value="PYRIDOXAMINE 5'-PHOSPHATE OXIDASE FAMILY PROTEIN"/>
    <property type="match status" value="1"/>
</dbReference>
<evidence type="ECO:0000256" key="1">
    <source>
        <dbReference type="SAM" id="MobiDB-lite"/>
    </source>
</evidence>
<dbReference type="GO" id="GO:0005737">
    <property type="term" value="C:cytoplasm"/>
    <property type="evidence" value="ECO:0007669"/>
    <property type="project" value="UniProtKB-ARBA"/>
</dbReference>
<dbReference type="STRING" id="29655.A0A0K9NPW0"/>
<protein>
    <submittedName>
        <fullName evidence="3">Pyridoxamine 5'-phosphate oxidase-related, FMN-binding</fullName>
    </submittedName>
</protein>
<dbReference type="OrthoDB" id="2138282at2759"/>
<dbReference type="InterPro" id="IPR012349">
    <property type="entry name" value="Split_barrel_FMN-bd"/>
</dbReference>
<dbReference type="PANTHER" id="PTHR13343">
    <property type="entry name" value="CREG1 PROTEIN"/>
    <property type="match status" value="1"/>
</dbReference>
<proteinExistence type="predicted"/>
<evidence type="ECO:0000313" key="3">
    <source>
        <dbReference type="EMBL" id="KMZ58806.1"/>
    </source>
</evidence>
<dbReference type="InterPro" id="IPR037119">
    <property type="entry name" value="Haem_oxidase_HugZ-like_sf"/>
</dbReference>
<sequence>METLSTSSVIHSFAESSSPVASRGLFSHSQIGNLFAGRCWRRFHKTNIDSVRVIPRRLFGSQKCGGIRVRALSRDNGGEGDGGGEDGTVESGFSLGSEDKTSLQNDSNHKALADQNSNKEKHIVAGGGSRTGLFRTPISGGVQSATSAHGLPRPALAVRNLMEQARFAHLCTVMSLMHHRREGYPFGSLVDFACDTMGHPIFSLSPLAIHTRNLLENPKCTLVVQIPGWSGLSNARVTIFGDIVPLPNDLQDWARKLYLAKHQQWSSQQWGNFYYYRMQTISDIYFIGGFGTVAWVDVNEYESIQPDKIAVNGGEQNLKELNAIFSKQIKDIVSTEAEVDDAALISIDSKGIDIRVRQGAQFNIQRLSFDVENGIETLEEAKLAIKMIIDNHCKVKRHQV</sequence>
<feature type="compositionally biased region" description="Basic and acidic residues" evidence="1">
    <location>
        <begin position="97"/>
        <end position="123"/>
    </location>
</feature>
<organism evidence="3 4">
    <name type="scientific">Zostera marina</name>
    <name type="common">Eelgrass</name>
    <dbReference type="NCBI Taxonomy" id="29655"/>
    <lineage>
        <taxon>Eukaryota</taxon>
        <taxon>Viridiplantae</taxon>
        <taxon>Streptophyta</taxon>
        <taxon>Embryophyta</taxon>
        <taxon>Tracheophyta</taxon>
        <taxon>Spermatophyta</taxon>
        <taxon>Magnoliopsida</taxon>
        <taxon>Liliopsida</taxon>
        <taxon>Zosteraceae</taxon>
        <taxon>Zostera</taxon>
    </lineage>
</organism>
<dbReference type="Gene3D" id="2.30.110.10">
    <property type="entry name" value="Electron Transport, Fmn-binding Protein, Chain A"/>
    <property type="match status" value="1"/>
</dbReference>
<gene>
    <name evidence="3" type="ORF">ZOSMA_73G00180</name>
</gene>
<name>A0A0K9NPW0_ZOSMR</name>
<dbReference type="Gene3D" id="3.20.180.10">
    <property type="entry name" value="PNP-oxidase-like"/>
    <property type="match status" value="1"/>
</dbReference>
<dbReference type="SUPFAM" id="SSF50475">
    <property type="entry name" value="FMN-binding split barrel"/>
    <property type="match status" value="1"/>
</dbReference>
<feature type="region of interest" description="Disordered" evidence="1">
    <location>
        <begin position="70"/>
        <end position="130"/>
    </location>
</feature>
<dbReference type="Proteomes" id="UP000036987">
    <property type="component" value="Unassembled WGS sequence"/>
</dbReference>
<evidence type="ECO:0000259" key="2">
    <source>
        <dbReference type="Pfam" id="PF13883"/>
    </source>
</evidence>
<dbReference type="Pfam" id="PF13883">
    <property type="entry name" value="CREG_beta-barrel"/>
    <property type="match status" value="1"/>
</dbReference>
<dbReference type="OMA" id="QSSCWSC"/>
<evidence type="ECO:0000313" key="4">
    <source>
        <dbReference type="Proteomes" id="UP000036987"/>
    </source>
</evidence>
<reference evidence="4" key="1">
    <citation type="journal article" date="2016" name="Nature">
        <title>The genome of the seagrass Zostera marina reveals angiosperm adaptation to the sea.</title>
        <authorList>
            <person name="Olsen J.L."/>
            <person name="Rouze P."/>
            <person name="Verhelst B."/>
            <person name="Lin Y.-C."/>
            <person name="Bayer T."/>
            <person name="Collen J."/>
            <person name="Dattolo E."/>
            <person name="De Paoli E."/>
            <person name="Dittami S."/>
            <person name="Maumus F."/>
            <person name="Michel G."/>
            <person name="Kersting A."/>
            <person name="Lauritano C."/>
            <person name="Lohaus R."/>
            <person name="Toepel M."/>
            <person name="Tonon T."/>
            <person name="Vanneste K."/>
            <person name="Amirebrahimi M."/>
            <person name="Brakel J."/>
            <person name="Bostroem C."/>
            <person name="Chovatia M."/>
            <person name="Grimwood J."/>
            <person name="Jenkins J.W."/>
            <person name="Jueterbock A."/>
            <person name="Mraz A."/>
            <person name="Stam W.T."/>
            <person name="Tice H."/>
            <person name="Bornberg-Bauer E."/>
            <person name="Green P.J."/>
            <person name="Pearson G.A."/>
            <person name="Procaccini G."/>
            <person name="Duarte C.M."/>
            <person name="Schmutz J."/>
            <person name="Reusch T.B.H."/>
            <person name="Van de Peer Y."/>
        </authorList>
    </citation>
    <scope>NUCLEOTIDE SEQUENCE [LARGE SCALE GENOMIC DNA]</scope>
    <source>
        <strain evidence="4">cv. Finnish</strain>
    </source>
</reference>
<dbReference type="EMBL" id="LFYR01001882">
    <property type="protein sequence ID" value="KMZ58806.1"/>
    <property type="molecule type" value="Genomic_DNA"/>
</dbReference>
<dbReference type="InterPro" id="IPR055343">
    <property type="entry name" value="CREG_beta-barrel"/>
</dbReference>
<accession>A0A0K9NPW0</accession>